<feature type="transmembrane region" description="Helical" evidence="1">
    <location>
        <begin position="109"/>
        <end position="129"/>
    </location>
</feature>
<reference evidence="2" key="1">
    <citation type="submission" date="2021-01" db="EMBL/GenBank/DDBJ databases">
        <authorList>
            <person name="Corre E."/>
            <person name="Pelletier E."/>
            <person name="Niang G."/>
            <person name="Scheremetjew M."/>
            <person name="Finn R."/>
            <person name="Kale V."/>
            <person name="Holt S."/>
            <person name="Cochrane G."/>
            <person name="Meng A."/>
            <person name="Brown T."/>
            <person name="Cohen L."/>
        </authorList>
    </citation>
    <scope>NUCLEOTIDE SEQUENCE</scope>
    <source>
        <strain evidence="2">CCMP645</strain>
    </source>
</reference>
<keyword evidence="1" id="KW-1133">Transmembrane helix</keyword>
<feature type="transmembrane region" description="Helical" evidence="1">
    <location>
        <begin position="49"/>
        <end position="71"/>
    </location>
</feature>
<accession>A0A7S4BS36</accession>
<organism evidence="2">
    <name type="scientific">Chrysotila carterae</name>
    <name type="common">Marine alga</name>
    <name type="synonym">Syracosphaera carterae</name>
    <dbReference type="NCBI Taxonomy" id="13221"/>
    <lineage>
        <taxon>Eukaryota</taxon>
        <taxon>Haptista</taxon>
        <taxon>Haptophyta</taxon>
        <taxon>Prymnesiophyceae</taxon>
        <taxon>Isochrysidales</taxon>
        <taxon>Isochrysidaceae</taxon>
        <taxon>Chrysotila</taxon>
    </lineage>
</organism>
<dbReference type="EMBL" id="HBIZ01043365">
    <property type="protein sequence ID" value="CAE0775087.1"/>
    <property type="molecule type" value="Transcribed_RNA"/>
</dbReference>
<feature type="transmembrane region" description="Helical" evidence="1">
    <location>
        <begin position="78"/>
        <end position="97"/>
    </location>
</feature>
<evidence type="ECO:0000256" key="1">
    <source>
        <dbReference type="SAM" id="Phobius"/>
    </source>
</evidence>
<proteinExistence type="predicted"/>
<gene>
    <name evidence="2" type="ORF">PCAR00345_LOCUS27721</name>
</gene>
<keyword evidence="1" id="KW-0472">Membrane</keyword>
<name>A0A7S4BS36_CHRCT</name>
<dbReference type="AlphaFoldDB" id="A0A7S4BS36"/>
<evidence type="ECO:0000313" key="2">
    <source>
        <dbReference type="EMBL" id="CAE0775087.1"/>
    </source>
</evidence>
<protein>
    <submittedName>
        <fullName evidence="2">Uncharacterized protein</fullName>
    </submittedName>
</protein>
<sequence length="191" mass="20424">MYVAAVVSFFAHVRRRRFTTKAVVEMFECIATSKEGEPSGCESNPFYTIYPYLFIFISLALACISLYLLAVGLTKFEALYMITVFEGFMIISGAISGNVVMGEAQGQPGYVLLLYGVSIGVIIGGLVILCKGEQRPLLSDDEAHMLPARQGAHLRGRPAKEAASATAAGAEAGEAVEMGACDDVAVKTPDR</sequence>
<keyword evidence="1" id="KW-0812">Transmembrane</keyword>